<evidence type="ECO:0000313" key="4">
    <source>
        <dbReference type="EMBL" id="AVE25538.1"/>
    </source>
</evidence>
<gene>
    <name evidence="4" type="ORF">ICEKp14_0013</name>
</gene>
<dbReference type="GO" id="GO:0015074">
    <property type="term" value="P:DNA integration"/>
    <property type="evidence" value="ECO:0007669"/>
    <property type="project" value="UniProtKB-KW"/>
</dbReference>
<proteinExistence type="inferred from homology"/>
<accession>A0A2L1KSQ8</accession>
<dbReference type="InterPro" id="IPR038488">
    <property type="entry name" value="Integrase_DNA-bd_sf"/>
</dbReference>
<dbReference type="Gene3D" id="3.30.160.390">
    <property type="entry name" value="Integrase, DNA-binding domain"/>
    <property type="match status" value="1"/>
</dbReference>
<organism evidence="4">
    <name type="scientific">Klebsiella pneumoniae</name>
    <dbReference type="NCBI Taxonomy" id="573"/>
    <lineage>
        <taxon>Bacteria</taxon>
        <taxon>Pseudomonadati</taxon>
        <taxon>Pseudomonadota</taxon>
        <taxon>Gammaproteobacteria</taxon>
        <taxon>Enterobacterales</taxon>
        <taxon>Enterobacteriaceae</taxon>
        <taxon>Klebsiella/Raoultella group</taxon>
        <taxon>Klebsiella</taxon>
        <taxon>Klebsiella pneumoniae complex</taxon>
    </lineage>
</organism>
<sequence>MSFNDSKIRKLKPYAKPYKVSDPHGLYLLIKPGGSRHWYLKYRINGKESRIARVPILPFTCLMPASSAKVSVRCWR</sequence>
<keyword evidence="2" id="KW-0229">DNA integration</keyword>
<feature type="domain" description="Integrase DNA-binding" evidence="3">
    <location>
        <begin position="3"/>
        <end position="52"/>
    </location>
</feature>
<evidence type="ECO:0000259" key="3">
    <source>
        <dbReference type="Pfam" id="PF13356"/>
    </source>
</evidence>
<dbReference type="EMBL" id="KY454638">
    <property type="protein sequence ID" value="AVE25538.1"/>
    <property type="molecule type" value="Genomic_DNA"/>
</dbReference>
<reference evidence="4" key="1">
    <citation type="submission" date="2016-12" db="EMBL/GenBank/DDBJ databases">
        <title>Frequent emergence of pathogenic lineages of Klebsiella pneumoniae via mobilisation of yersiniabactin and colibactin.</title>
        <authorList>
            <person name="Lam M.M.C."/>
            <person name="Wick R.R."/>
            <person name="Wyres K.L."/>
            <person name="Gorrie C."/>
            <person name="Judd L."/>
            <person name="Jenney A."/>
            <person name="Holt K.E."/>
        </authorList>
    </citation>
    <scope>NUCLEOTIDE SEQUENCE</scope>
    <source>
        <strain evidence="4">16852116</strain>
    </source>
</reference>
<dbReference type="AlphaFoldDB" id="A0A2L1KSQ8"/>
<name>A0A2L1KSQ8_KLEPN</name>
<protein>
    <submittedName>
        <fullName evidence="4">Integrase</fullName>
    </submittedName>
</protein>
<evidence type="ECO:0000256" key="1">
    <source>
        <dbReference type="ARBA" id="ARBA00008857"/>
    </source>
</evidence>
<dbReference type="PANTHER" id="PTHR30629">
    <property type="entry name" value="PROPHAGE INTEGRASE"/>
    <property type="match status" value="1"/>
</dbReference>
<evidence type="ECO:0000256" key="2">
    <source>
        <dbReference type="ARBA" id="ARBA00022908"/>
    </source>
</evidence>
<dbReference type="PANTHER" id="PTHR30629:SF9">
    <property type="entry name" value="PROTEIN INTB-RELATED"/>
    <property type="match status" value="1"/>
</dbReference>
<dbReference type="InterPro" id="IPR050808">
    <property type="entry name" value="Phage_Integrase"/>
</dbReference>
<dbReference type="Pfam" id="PF13356">
    <property type="entry name" value="Arm-DNA-bind_3"/>
    <property type="match status" value="1"/>
</dbReference>
<dbReference type="InterPro" id="IPR025166">
    <property type="entry name" value="Integrase_DNA_bind_dom"/>
</dbReference>
<comment type="similarity">
    <text evidence="1">Belongs to the 'phage' integrase family.</text>
</comment>